<keyword evidence="9" id="KW-1185">Reference proteome</keyword>
<dbReference type="EMBL" id="JAQJZL010000003">
    <property type="protein sequence ID" value="KAJ6047489.1"/>
    <property type="molecule type" value="Genomic_DNA"/>
</dbReference>
<keyword evidence="4" id="KW-0967">Endosome</keyword>
<sequence length="248" mass="27631">MGNSSSSQKISAQDRPPIHPYTAIYISSRDPSSPPSNAATDTNTKPKPQTNQPTQRAILDLKNQRDRLHQYQRKITVLTDRETEIAKECLARDDRRRALLALRRKKYQESLLAKTDGQLAQLEQLTGDVEFALVQKDVMYGLQQGTAVLQTIHKEMGGIEGVERLMGETEDARAYQEEVSQMLAGHLTNQDEDEVEDELEALQRELAGPVVLPSPPTAVPVPVEAELEPEPSRERSKAKAETRTALPA</sequence>
<gene>
    <name evidence="8" type="ORF">N7460_003636</name>
</gene>
<dbReference type="PANTHER" id="PTHR22761">
    <property type="entry name" value="CHARGED MULTIVESICULAR BODY PROTEIN"/>
    <property type="match status" value="1"/>
</dbReference>
<feature type="compositionally biased region" description="Polar residues" evidence="7">
    <location>
        <begin position="1"/>
        <end position="11"/>
    </location>
</feature>
<evidence type="ECO:0000256" key="5">
    <source>
        <dbReference type="ARBA" id="ARBA00022927"/>
    </source>
</evidence>
<dbReference type="GO" id="GO:0000815">
    <property type="term" value="C:ESCRT III complex"/>
    <property type="evidence" value="ECO:0007669"/>
    <property type="project" value="TreeGrafter"/>
</dbReference>
<dbReference type="InterPro" id="IPR005024">
    <property type="entry name" value="Snf7_fam"/>
</dbReference>
<evidence type="ECO:0000256" key="2">
    <source>
        <dbReference type="ARBA" id="ARBA00006190"/>
    </source>
</evidence>
<feature type="region of interest" description="Disordered" evidence="7">
    <location>
        <begin position="1"/>
        <end position="55"/>
    </location>
</feature>
<reference evidence="8" key="2">
    <citation type="submission" date="2023-01" db="EMBL/GenBank/DDBJ databases">
        <authorList>
            <person name="Petersen C."/>
        </authorList>
    </citation>
    <scope>NUCLEOTIDE SEQUENCE</scope>
    <source>
        <strain evidence="8">IBT 15450</strain>
    </source>
</reference>
<feature type="compositionally biased region" description="Basic and acidic residues" evidence="7">
    <location>
        <begin position="230"/>
        <end position="242"/>
    </location>
</feature>
<comment type="caution">
    <text evidence="8">The sequence shown here is derived from an EMBL/GenBank/DDBJ whole genome shotgun (WGS) entry which is preliminary data.</text>
</comment>
<protein>
    <submittedName>
        <fullName evidence="8">Uncharacterized protein</fullName>
    </submittedName>
</protein>
<evidence type="ECO:0000313" key="8">
    <source>
        <dbReference type="EMBL" id="KAJ6047489.1"/>
    </source>
</evidence>
<evidence type="ECO:0000256" key="1">
    <source>
        <dbReference type="ARBA" id="ARBA00004608"/>
    </source>
</evidence>
<dbReference type="PANTHER" id="PTHR22761:SF5">
    <property type="entry name" value="CHARGED MULTIVESICULAR BODY PROTEIN 6"/>
    <property type="match status" value="1"/>
</dbReference>
<dbReference type="GO" id="GO:0006900">
    <property type="term" value="P:vesicle budding from membrane"/>
    <property type="evidence" value="ECO:0007669"/>
    <property type="project" value="TreeGrafter"/>
</dbReference>
<comment type="subcellular location">
    <subcellularLocation>
        <location evidence="1">Endosome membrane</location>
    </subcellularLocation>
</comment>
<evidence type="ECO:0000256" key="3">
    <source>
        <dbReference type="ARBA" id="ARBA00022448"/>
    </source>
</evidence>
<accession>A0AAD6IGX7</accession>
<evidence type="ECO:0000256" key="4">
    <source>
        <dbReference type="ARBA" id="ARBA00022753"/>
    </source>
</evidence>
<dbReference type="GO" id="GO:0032511">
    <property type="term" value="P:late endosome to vacuole transport via multivesicular body sorting pathway"/>
    <property type="evidence" value="ECO:0007669"/>
    <property type="project" value="TreeGrafter"/>
</dbReference>
<proteinExistence type="inferred from homology"/>
<dbReference type="GO" id="GO:0015031">
    <property type="term" value="P:protein transport"/>
    <property type="evidence" value="ECO:0007669"/>
    <property type="project" value="UniProtKB-KW"/>
</dbReference>
<feature type="compositionally biased region" description="Polar residues" evidence="7">
    <location>
        <begin position="29"/>
        <end position="55"/>
    </location>
</feature>
<dbReference type="Pfam" id="PF03357">
    <property type="entry name" value="Snf7"/>
    <property type="match status" value="1"/>
</dbReference>
<organism evidence="8 9">
    <name type="scientific">Penicillium canescens</name>
    <dbReference type="NCBI Taxonomy" id="5083"/>
    <lineage>
        <taxon>Eukaryota</taxon>
        <taxon>Fungi</taxon>
        <taxon>Dikarya</taxon>
        <taxon>Ascomycota</taxon>
        <taxon>Pezizomycotina</taxon>
        <taxon>Eurotiomycetes</taxon>
        <taxon>Eurotiomycetidae</taxon>
        <taxon>Eurotiales</taxon>
        <taxon>Aspergillaceae</taxon>
        <taxon>Penicillium</taxon>
    </lineage>
</organism>
<keyword evidence="6" id="KW-0472">Membrane</keyword>
<evidence type="ECO:0000256" key="7">
    <source>
        <dbReference type="SAM" id="MobiDB-lite"/>
    </source>
</evidence>
<reference evidence="8" key="1">
    <citation type="journal article" date="2023" name="IMA Fungus">
        <title>Comparative genomic study of the Penicillium genus elucidates a diverse pangenome and 15 lateral gene transfer events.</title>
        <authorList>
            <person name="Petersen C."/>
            <person name="Sorensen T."/>
            <person name="Nielsen M.R."/>
            <person name="Sondergaard T.E."/>
            <person name="Sorensen J.L."/>
            <person name="Fitzpatrick D.A."/>
            <person name="Frisvad J.C."/>
            <person name="Nielsen K.L."/>
        </authorList>
    </citation>
    <scope>NUCLEOTIDE SEQUENCE</scope>
    <source>
        <strain evidence="8">IBT 15450</strain>
    </source>
</reference>
<evidence type="ECO:0000256" key="6">
    <source>
        <dbReference type="ARBA" id="ARBA00023136"/>
    </source>
</evidence>
<dbReference type="AlphaFoldDB" id="A0AAD6IGX7"/>
<dbReference type="Proteomes" id="UP001219568">
    <property type="component" value="Unassembled WGS sequence"/>
</dbReference>
<feature type="region of interest" description="Disordered" evidence="7">
    <location>
        <begin position="208"/>
        <end position="248"/>
    </location>
</feature>
<dbReference type="Gene3D" id="1.10.287.1060">
    <property type="entry name" value="ESAT-6-like"/>
    <property type="match status" value="1"/>
</dbReference>
<keyword evidence="5" id="KW-0653">Protein transport</keyword>
<comment type="similarity">
    <text evidence="2">Belongs to the SNF7 family.</text>
</comment>
<keyword evidence="3" id="KW-0813">Transport</keyword>
<dbReference type="GO" id="GO:0005771">
    <property type="term" value="C:multivesicular body"/>
    <property type="evidence" value="ECO:0007669"/>
    <property type="project" value="TreeGrafter"/>
</dbReference>
<name>A0AAD6IGX7_PENCN</name>
<evidence type="ECO:0000313" key="9">
    <source>
        <dbReference type="Proteomes" id="UP001219568"/>
    </source>
</evidence>